<evidence type="ECO:0000313" key="2">
    <source>
        <dbReference type="Proteomes" id="UP000191055"/>
    </source>
</evidence>
<dbReference type="Proteomes" id="UP000191055">
    <property type="component" value="Unassembled WGS sequence"/>
</dbReference>
<protein>
    <submittedName>
        <fullName evidence="1">Uncharacterized protein</fullName>
    </submittedName>
</protein>
<gene>
    <name evidence="1" type="ORF">SAMN03080601_00984</name>
</gene>
<accession>A0A1T5D5L0</accession>
<dbReference type="EMBL" id="FUYV01000004">
    <property type="protein sequence ID" value="SKB66907.1"/>
    <property type="molecule type" value="Genomic_DNA"/>
</dbReference>
<evidence type="ECO:0000313" key="1">
    <source>
        <dbReference type="EMBL" id="SKB66907.1"/>
    </source>
</evidence>
<sequence>MFTITYQIYDFLLTYTLDYQIKEVYQRMFISFDSFLNYSILVCYFPIQKFLKIFPKISSVEIWPVMLPR</sequence>
<organism evidence="1 2">
    <name type="scientific">Alkalitalea saponilacus</name>
    <dbReference type="NCBI Taxonomy" id="889453"/>
    <lineage>
        <taxon>Bacteria</taxon>
        <taxon>Pseudomonadati</taxon>
        <taxon>Bacteroidota</taxon>
        <taxon>Bacteroidia</taxon>
        <taxon>Marinilabiliales</taxon>
        <taxon>Marinilabiliaceae</taxon>
        <taxon>Alkalitalea</taxon>
    </lineage>
</organism>
<reference evidence="1 2" key="1">
    <citation type="submission" date="2017-02" db="EMBL/GenBank/DDBJ databases">
        <authorList>
            <person name="Peterson S.W."/>
        </authorList>
    </citation>
    <scope>NUCLEOTIDE SEQUENCE [LARGE SCALE GENOMIC DNA]</scope>
    <source>
        <strain evidence="1 2">DSM 24412</strain>
    </source>
</reference>
<name>A0A1T5D5L0_9BACT</name>
<dbReference type="AlphaFoldDB" id="A0A1T5D5L0"/>
<keyword evidence="2" id="KW-1185">Reference proteome</keyword>
<proteinExistence type="predicted"/>